<dbReference type="PANTHER" id="PTHR24168:SF21">
    <property type="entry name" value="KANK, ISOFORM D"/>
    <property type="match status" value="1"/>
</dbReference>
<dbReference type="InterPro" id="IPR036770">
    <property type="entry name" value="Ankyrin_rpt-contain_sf"/>
</dbReference>
<keyword evidence="4" id="KW-1185">Reference proteome</keyword>
<dbReference type="InterPro" id="IPR047184">
    <property type="entry name" value="KANK1-4"/>
</dbReference>
<dbReference type="Gene3D" id="1.25.40.20">
    <property type="entry name" value="Ankyrin repeat-containing domain"/>
    <property type="match status" value="1"/>
</dbReference>
<keyword evidence="1" id="KW-0040">ANK repeat</keyword>
<dbReference type="EMBL" id="JBJKFK010000486">
    <property type="protein sequence ID" value="KAL3316754.1"/>
    <property type="molecule type" value="Genomic_DNA"/>
</dbReference>
<dbReference type="PROSITE" id="PS50088">
    <property type="entry name" value="ANK_REPEAT"/>
    <property type="match status" value="1"/>
</dbReference>
<dbReference type="Pfam" id="PF12796">
    <property type="entry name" value="Ank_2"/>
    <property type="match status" value="2"/>
</dbReference>
<evidence type="ECO:0000313" key="3">
    <source>
        <dbReference type="EMBL" id="KAL3316754.1"/>
    </source>
</evidence>
<dbReference type="PANTHER" id="PTHR24168">
    <property type="entry name" value="KN MOTIF AND ANKYRIN REPEAT DOMAIN-CONTAINING"/>
    <property type="match status" value="1"/>
</dbReference>
<evidence type="ECO:0000256" key="1">
    <source>
        <dbReference type="PROSITE-ProRule" id="PRU00023"/>
    </source>
</evidence>
<proteinExistence type="predicted"/>
<comment type="caution">
    <text evidence="3">The sequence shown here is derived from an EMBL/GenBank/DDBJ whole genome shotgun (WGS) entry which is preliminary data.</text>
</comment>
<accession>A0ABD2QB50</accession>
<dbReference type="Proteomes" id="UP001626550">
    <property type="component" value="Unassembled WGS sequence"/>
</dbReference>
<sequence length="254" mass="28136">MNGRPDAFPPPKQMNSRLDQGHSLNQLLLFPWQGNTCLHYAVCHSNWPVVQVLLDQCPTLDVNRFNRGGYTPLMLAAVVQDRPTKKADLAVLEQLVSRAEVNLPSANPQKQNALLLASMHGFSGLVELILRNLKSLKVVNERDAEGSTALMGAVEHNHVEVVKLLLDHPNIDLNCKDNDGVMAIDIAMNASSNEIASLIYAHEKNQFKLNNVILQRIKEEEDTPANADPPLKKEKRAPKEKRSGHKKGNRAGGK</sequence>
<protein>
    <submittedName>
        <fullName evidence="3">KN motif and ankyrin repeat domain</fullName>
    </submittedName>
</protein>
<evidence type="ECO:0000313" key="4">
    <source>
        <dbReference type="Proteomes" id="UP001626550"/>
    </source>
</evidence>
<evidence type="ECO:0000256" key="2">
    <source>
        <dbReference type="SAM" id="MobiDB-lite"/>
    </source>
</evidence>
<feature type="region of interest" description="Disordered" evidence="2">
    <location>
        <begin position="219"/>
        <end position="254"/>
    </location>
</feature>
<dbReference type="SMART" id="SM00248">
    <property type="entry name" value="ANK"/>
    <property type="match status" value="4"/>
</dbReference>
<dbReference type="SUPFAM" id="SSF48403">
    <property type="entry name" value="Ankyrin repeat"/>
    <property type="match status" value="1"/>
</dbReference>
<reference evidence="3 4" key="1">
    <citation type="submission" date="2024-11" db="EMBL/GenBank/DDBJ databases">
        <title>Adaptive evolution of stress response genes in parasites aligns with host niche diversity.</title>
        <authorList>
            <person name="Hahn C."/>
            <person name="Resl P."/>
        </authorList>
    </citation>
    <scope>NUCLEOTIDE SEQUENCE [LARGE SCALE GENOMIC DNA]</scope>
    <source>
        <strain evidence="3">EGGRZ-B1_66</strain>
        <tissue evidence="3">Body</tissue>
    </source>
</reference>
<name>A0ABD2QB50_9PLAT</name>
<dbReference type="AlphaFoldDB" id="A0ABD2QB50"/>
<organism evidence="3 4">
    <name type="scientific">Cichlidogyrus casuarinus</name>
    <dbReference type="NCBI Taxonomy" id="1844966"/>
    <lineage>
        <taxon>Eukaryota</taxon>
        <taxon>Metazoa</taxon>
        <taxon>Spiralia</taxon>
        <taxon>Lophotrochozoa</taxon>
        <taxon>Platyhelminthes</taxon>
        <taxon>Monogenea</taxon>
        <taxon>Monopisthocotylea</taxon>
        <taxon>Dactylogyridea</taxon>
        <taxon>Ancyrocephalidae</taxon>
        <taxon>Cichlidogyrus</taxon>
    </lineage>
</organism>
<gene>
    <name evidence="3" type="primary">KANK1_1</name>
    <name evidence="3" type="ORF">Ciccas_004595</name>
</gene>
<dbReference type="PROSITE" id="PS50297">
    <property type="entry name" value="ANK_REP_REGION"/>
    <property type="match status" value="1"/>
</dbReference>
<feature type="repeat" description="ANK" evidence="1">
    <location>
        <begin position="145"/>
        <end position="168"/>
    </location>
</feature>
<feature type="compositionally biased region" description="Basic residues" evidence="2">
    <location>
        <begin position="233"/>
        <end position="254"/>
    </location>
</feature>
<dbReference type="InterPro" id="IPR002110">
    <property type="entry name" value="Ankyrin_rpt"/>
</dbReference>